<accession>A0A1H3DTK9</accession>
<dbReference type="GO" id="GO:0008410">
    <property type="term" value="F:CoA-transferase activity"/>
    <property type="evidence" value="ECO:0007669"/>
    <property type="project" value="TreeGrafter"/>
</dbReference>
<name>A0A1H3DTK9_9RHOB</name>
<evidence type="ECO:0000313" key="2">
    <source>
        <dbReference type="EMBL" id="SDX69745.1"/>
    </source>
</evidence>
<organism evidence="2 3">
    <name type="scientific">Albimonas donghaensis</name>
    <dbReference type="NCBI Taxonomy" id="356660"/>
    <lineage>
        <taxon>Bacteria</taxon>
        <taxon>Pseudomonadati</taxon>
        <taxon>Pseudomonadota</taxon>
        <taxon>Alphaproteobacteria</taxon>
        <taxon>Rhodobacterales</taxon>
        <taxon>Paracoccaceae</taxon>
        <taxon>Albimonas</taxon>
    </lineage>
</organism>
<dbReference type="InterPro" id="IPR003673">
    <property type="entry name" value="CoA-Trfase_fam_III"/>
</dbReference>
<keyword evidence="1 2" id="KW-0808">Transferase</keyword>
<gene>
    <name evidence="2" type="ORF">SAMN05444336_108145</name>
</gene>
<dbReference type="InterPro" id="IPR044855">
    <property type="entry name" value="CoA-Trfase_III_dom3_sf"/>
</dbReference>
<dbReference type="InterPro" id="IPR023606">
    <property type="entry name" value="CoA-Trfase_III_dom_1_sf"/>
</dbReference>
<dbReference type="OrthoDB" id="7208981at2"/>
<keyword evidence="3" id="KW-1185">Reference proteome</keyword>
<dbReference type="RefSeq" id="WP_092684291.1">
    <property type="nucleotide sequence ID" value="NZ_FNMZ01000008.1"/>
</dbReference>
<dbReference type="STRING" id="356660.SAMN05444336_108145"/>
<proteinExistence type="predicted"/>
<dbReference type="Proteomes" id="UP000199118">
    <property type="component" value="Unassembled WGS sequence"/>
</dbReference>
<dbReference type="AlphaFoldDB" id="A0A1H3DTK9"/>
<protein>
    <submittedName>
        <fullName evidence="2">Succinate--mesaconate CoA-transferase</fullName>
    </submittedName>
</protein>
<sequence>MTGAVPTGALRDLKVVDMTHFLAGPFCTMMLADQGADVLKVEPPSGDVTRTFGPFLEGDEEKAFAGYFHSVNRNKRSVTVDLKTDAGREALLALIDDADVIVENYRAGVMERFGLGWEALHARNPRLVYAAIRGFGDARTLPSPYADWPAYDVVAQAFGGVMAITGERGGAPTKVGPGIGDILPAMHCAFGIMCAVHHARNSGEGQFVDISMADSILALCERSIHQHAYSGMVAGPEGNHQPFLCPFGTFPTADGACTITAYDDRMFALMCRLCGLEALAADPRFGSVEGRFEHRDALIEAISAFTATKTKAEMMEILGGHVPFGPVYNTAEIFVDPHFRAREMLVDLPQPGTDRTVTLAGTPVKLAATPGGVRQRAPRLGEHTSAAMQETGLDPARIEALRAAGAFGPVAAVPTQQKASA</sequence>
<dbReference type="Gene3D" id="3.40.50.10540">
    <property type="entry name" value="Crotonobetainyl-coa:carnitine coa-transferase, domain 1"/>
    <property type="match status" value="1"/>
</dbReference>
<dbReference type="SUPFAM" id="SSF89796">
    <property type="entry name" value="CoA-transferase family III (CaiB/BaiF)"/>
    <property type="match status" value="1"/>
</dbReference>
<dbReference type="PANTHER" id="PTHR48207">
    <property type="entry name" value="SUCCINATE--HYDROXYMETHYLGLUTARATE COA-TRANSFERASE"/>
    <property type="match status" value="1"/>
</dbReference>
<dbReference type="Gene3D" id="3.30.1540.10">
    <property type="entry name" value="formyl-coa transferase, domain 3"/>
    <property type="match status" value="1"/>
</dbReference>
<evidence type="ECO:0000313" key="3">
    <source>
        <dbReference type="Proteomes" id="UP000199118"/>
    </source>
</evidence>
<evidence type="ECO:0000256" key="1">
    <source>
        <dbReference type="ARBA" id="ARBA00022679"/>
    </source>
</evidence>
<dbReference type="EMBL" id="FNMZ01000008">
    <property type="protein sequence ID" value="SDX69745.1"/>
    <property type="molecule type" value="Genomic_DNA"/>
</dbReference>
<dbReference type="InterPro" id="IPR050483">
    <property type="entry name" value="CoA-transferase_III_domain"/>
</dbReference>
<reference evidence="2 3" key="1">
    <citation type="submission" date="2016-10" db="EMBL/GenBank/DDBJ databases">
        <authorList>
            <person name="de Groot N.N."/>
        </authorList>
    </citation>
    <scope>NUCLEOTIDE SEQUENCE [LARGE SCALE GENOMIC DNA]</scope>
    <source>
        <strain evidence="2 3">DSM 17890</strain>
    </source>
</reference>
<dbReference type="Pfam" id="PF02515">
    <property type="entry name" value="CoA_transf_3"/>
    <property type="match status" value="1"/>
</dbReference>
<dbReference type="PANTHER" id="PTHR48207:SF3">
    <property type="entry name" value="SUCCINATE--HYDROXYMETHYLGLUTARATE COA-TRANSFERASE"/>
    <property type="match status" value="1"/>
</dbReference>